<proteinExistence type="predicted"/>
<sequence length="51" mass="5749">MQRAATHLPGKTDSGGEEAALRRRQLQAQCTGIRNVALSTHLQAQHHHFRY</sequence>
<evidence type="ECO:0000313" key="3">
    <source>
        <dbReference type="Proteomes" id="UP000015453"/>
    </source>
</evidence>
<dbReference type="AlphaFoldDB" id="S8DGB8"/>
<keyword evidence="3" id="KW-1185">Reference proteome</keyword>
<comment type="caution">
    <text evidence="2">The sequence shown here is derived from an EMBL/GenBank/DDBJ whole genome shotgun (WGS) entry which is preliminary data.</text>
</comment>
<feature type="region of interest" description="Disordered" evidence="1">
    <location>
        <begin position="1"/>
        <end position="20"/>
    </location>
</feature>
<dbReference type="Proteomes" id="UP000015453">
    <property type="component" value="Unassembled WGS sequence"/>
</dbReference>
<protein>
    <submittedName>
        <fullName evidence="2">Uncharacterized protein</fullName>
    </submittedName>
</protein>
<name>S8DGB8_9LAMI</name>
<dbReference type="EMBL" id="AUSU01009267">
    <property type="protein sequence ID" value="EPS58387.1"/>
    <property type="molecule type" value="Genomic_DNA"/>
</dbReference>
<accession>S8DGB8</accession>
<evidence type="ECO:0000256" key="1">
    <source>
        <dbReference type="SAM" id="MobiDB-lite"/>
    </source>
</evidence>
<gene>
    <name evidence="2" type="ORF">M569_16427</name>
</gene>
<reference evidence="2 3" key="1">
    <citation type="journal article" date="2013" name="BMC Genomics">
        <title>The miniature genome of a carnivorous plant Genlisea aurea contains a low number of genes and short non-coding sequences.</title>
        <authorList>
            <person name="Leushkin E.V."/>
            <person name="Sutormin R.A."/>
            <person name="Nabieva E.R."/>
            <person name="Penin A.A."/>
            <person name="Kondrashov A.S."/>
            <person name="Logacheva M.D."/>
        </authorList>
    </citation>
    <scope>NUCLEOTIDE SEQUENCE [LARGE SCALE GENOMIC DNA]</scope>
</reference>
<evidence type="ECO:0000313" key="2">
    <source>
        <dbReference type="EMBL" id="EPS58387.1"/>
    </source>
</evidence>
<organism evidence="2 3">
    <name type="scientific">Genlisea aurea</name>
    <dbReference type="NCBI Taxonomy" id="192259"/>
    <lineage>
        <taxon>Eukaryota</taxon>
        <taxon>Viridiplantae</taxon>
        <taxon>Streptophyta</taxon>
        <taxon>Embryophyta</taxon>
        <taxon>Tracheophyta</taxon>
        <taxon>Spermatophyta</taxon>
        <taxon>Magnoliopsida</taxon>
        <taxon>eudicotyledons</taxon>
        <taxon>Gunneridae</taxon>
        <taxon>Pentapetalae</taxon>
        <taxon>asterids</taxon>
        <taxon>lamiids</taxon>
        <taxon>Lamiales</taxon>
        <taxon>Lentibulariaceae</taxon>
        <taxon>Genlisea</taxon>
    </lineage>
</organism>